<dbReference type="GO" id="GO:0016787">
    <property type="term" value="F:hydrolase activity"/>
    <property type="evidence" value="ECO:0007669"/>
    <property type="project" value="UniProtKB-KW"/>
</dbReference>
<dbReference type="GO" id="GO:0008270">
    <property type="term" value="F:zinc ion binding"/>
    <property type="evidence" value="ECO:0007669"/>
    <property type="project" value="UniProtKB-KW"/>
</dbReference>
<keyword evidence="4 12" id="KW-0863">Zinc-finger</keyword>
<dbReference type="PROSITE" id="PS50162">
    <property type="entry name" value="RECA_2"/>
    <property type="match status" value="1"/>
</dbReference>
<evidence type="ECO:0000256" key="1">
    <source>
        <dbReference type="ARBA" id="ARBA00022723"/>
    </source>
</evidence>
<keyword evidence="2 12" id="KW-0547">Nucleotide-binding</keyword>
<keyword evidence="6 12" id="KW-0862">Zinc</keyword>
<evidence type="ECO:0000259" key="13">
    <source>
        <dbReference type="PROSITE" id="PS50162"/>
    </source>
</evidence>
<dbReference type="SMART" id="SM00382">
    <property type="entry name" value="AAA"/>
    <property type="match status" value="1"/>
</dbReference>
<dbReference type="Pfam" id="PF06745">
    <property type="entry name" value="ATPase"/>
    <property type="match status" value="1"/>
</dbReference>
<dbReference type="GO" id="GO:0140664">
    <property type="term" value="F:ATP-dependent DNA damage sensor activity"/>
    <property type="evidence" value="ECO:0007669"/>
    <property type="project" value="InterPro"/>
</dbReference>
<dbReference type="PANTHER" id="PTHR32472:SF10">
    <property type="entry name" value="DNA REPAIR PROTEIN RADA-LIKE PROTEIN"/>
    <property type="match status" value="1"/>
</dbReference>
<keyword evidence="10 12" id="KW-0234">DNA repair</keyword>
<evidence type="ECO:0000256" key="9">
    <source>
        <dbReference type="ARBA" id="ARBA00023125"/>
    </source>
</evidence>
<dbReference type="PRINTS" id="PR01874">
    <property type="entry name" value="DNAREPAIRADA"/>
</dbReference>
<evidence type="ECO:0000256" key="12">
    <source>
        <dbReference type="RuleBase" id="RU003555"/>
    </source>
</evidence>
<dbReference type="InterPro" id="IPR041166">
    <property type="entry name" value="Rubredoxin_2"/>
</dbReference>
<gene>
    <name evidence="14" type="ORF">COZ41_03260</name>
</gene>
<dbReference type="InterPro" id="IPR014721">
    <property type="entry name" value="Ribsml_uS5_D2-typ_fold_subgr"/>
</dbReference>
<keyword evidence="7 12" id="KW-0067">ATP-binding</keyword>
<keyword evidence="3 12" id="KW-0227">DNA damage</keyword>
<dbReference type="NCBIfam" id="TIGR00416">
    <property type="entry name" value="sms"/>
    <property type="match status" value="1"/>
</dbReference>
<dbReference type="InterPro" id="IPR020588">
    <property type="entry name" value="RecA_ATP-bd"/>
</dbReference>
<evidence type="ECO:0000256" key="4">
    <source>
        <dbReference type="ARBA" id="ARBA00022771"/>
    </source>
</evidence>
<dbReference type="Gene3D" id="3.40.50.300">
    <property type="entry name" value="P-loop containing nucleotide triphosphate hydrolases"/>
    <property type="match status" value="1"/>
</dbReference>
<evidence type="ECO:0000313" key="15">
    <source>
        <dbReference type="Proteomes" id="UP000229531"/>
    </source>
</evidence>
<protein>
    <recommendedName>
        <fullName evidence="11 12">DNA repair protein RadA</fullName>
    </recommendedName>
</protein>
<keyword evidence="9 12" id="KW-0238">DNA-binding</keyword>
<evidence type="ECO:0000256" key="11">
    <source>
        <dbReference type="NCBIfam" id="TIGR00416"/>
    </source>
</evidence>
<evidence type="ECO:0000256" key="3">
    <source>
        <dbReference type="ARBA" id="ARBA00022763"/>
    </source>
</evidence>
<accession>A0A2M7LI71</accession>
<dbReference type="SUPFAM" id="SSF54211">
    <property type="entry name" value="Ribosomal protein S5 domain 2-like"/>
    <property type="match status" value="1"/>
</dbReference>
<organism evidence="14 15">
    <name type="scientific">Candidatus Shapirobacteria bacterium CG_4_10_14_3_um_filter_35_13</name>
    <dbReference type="NCBI Taxonomy" id="1974873"/>
    <lineage>
        <taxon>Bacteria</taxon>
        <taxon>Candidatus Shapironibacteriota</taxon>
    </lineage>
</organism>
<dbReference type="InterPro" id="IPR020568">
    <property type="entry name" value="Ribosomal_Su5_D2-typ_SF"/>
</dbReference>
<dbReference type="InterPro" id="IPR027417">
    <property type="entry name" value="P-loop_NTPase"/>
</dbReference>
<dbReference type="InterPro" id="IPR003593">
    <property type="entry name" value="AAA+_ATPase"/>
</dbReference>
<keyword evidence="5" id="KW-0378">Hydrolase</keyword>
<dbReference type="GO" id="GO:0000725">
    <property type="term" value="P:recombinational repair"/>
    <property type="evidence" value="ECO:0007669"/>
    <property type="project" value="TreeGrafter"/>
</dbReference>
<dbReference type="Gene3D" id="3.30.230.10">
    <property type="match status" value="1"/>
</dbReference>
<feature type="domain" description="RecA family profile 1" evidence="13">
    <location>
        <begin position="83"/>
        <end position="235"/>
    </location>
</feature>
<proteinExistence type="inferred from homology"/>
<dbReference type="Proteomes" id="UP000229531">
    <property type="component" value="Unassembled WGS sequence"/>
</dbReference>
<dbReference type="InterPro" id="IPR004504">
    <property type="entry name" value="DNA_repair_RadA"/>
</dbReference>
<dbReference type="Pfam" id="PF18073">
    <property type="entry name" value="Zn_ribbon_LapB"/>
    <property type="match status" value="1"/>
</dbReference>
<evidence type="ECO:0000313" key="14">
    <source>
        <dbReference type="EMBL" id="PIX67757.1"/>
    </source>
</evidence>
<sequence length="456" mass="49681">MHEKPKTVYNSGMKKILETVFVCNNCGNEFAKWSGQCPTCKSWNALQEFPISNNQFPIKGKKRSLGKIEVKKLSKIKEENNTNQNVFSTQISEFDRVLGKGIVRGSVVLFAGEPGIGKSTLLTQLVGENGGLYVAGEESAEQINLRVRRLGLSPERFDVLETNSVEEIGQVLERTNNVYKIVVVDSIQTMLVGSTVTGTGTLGSFGSVNQIRESTFRLVELAKKTGVAIFIVGHVTKEGDIAGPKLLEHMVDTVLYFEGEKKGDLRILRVSKNRFGPTDEVGVFQMSDAGLSGVRNLNLSGSGESKVGSAITIVMEGTRSMMVEIQALVTESFASMPTRVFSGIDNNRGRLLVAVAQKVLGMPLWKYDVYVSVTGGIRVDDTGCDLAIMGAMYSSFKEKPIKMGGAQGIAPVLIGEVSLLGEVKKVRGWEKREKEAKAMGRVVPIIYSIGELKNLI</sequence>
<evidence type="ECO:0000256" key="7">
    <source>
        <dbReference type="ARBA" id="ARBA00022840"/>
    </source>
</evidence>
<evidence type="ECO:0000256" key="8">
    <source>
        <dbReference type="ARBA" id="ARBA00023016"/>
    </source>
</evidence>
<dbReference type="SUPFAM" id="SSF52540">
    <property type="entry name" value="P-loop containing nucleoside triphosphate hydrolases"/>
    <property type="match status" value="1"/>
</dbReference>
<dbReference type="PANTHER" id="PTHR32472">
    <property type="entry name" value="DNA REPAIR PROTEIN RADA"/>
    <property type="match status" value="1"/>
</dbReference>
<comment type="similarity">
    <text evidence="12">Belongs to the RecA family. RadA subfamily.</text>
</comment>
<evidence type="ECO:0000256" key="10">
    <source>
        <dbReference type="ARBA" id="ARBA00023204"/>
    </source>
</evidence>
<dbReference type="GO" id="GO:0005524">
    <property type="term" value="F:ATP binding"/>
    <property type="evidence" value="ECO:0007669"/>
    <property type="project" value="UniProtKB-UniRule"/>
</dbReference>
<dbReference type="GO" id="GO:0003684">
    <property type="term" value="F:damaged DNA binding"/>
    <property type="evidence" value="ECO:0007669"/>
    <property type="project" value="InterPro"/>
</dbReference>
<dbReference type="InterPro" id="IPR014774">
    <property type="entry name" value="KaiC-like_dom"/>
</dbReference>
<comment type="function">
    <text evidence="12">DNA-dependent ATPase involved in processing of recombination intermediates, plays a role in repairing DNA breaks. Stimulates the branch migration of RecA-mediated strand transfer reactions, allowing the 3' invading strand to extend heteroduplex DNA faster. Binds ssDNA in the presence of ADP but not other nucleotides, has ATPase activity that is stimulated by ssDNA and various branched DNA structures, but inhibited by SSB. Does not have RecA's homology-searching function.</text>
</comment>
<name>A0A2M7LI71_9BACT</name>
<reference evidence="15" key="1">
    <citation type="submission" date="2017-09" db="EMBL/GenBank/DDBJ databases">
        <title>Depth-based differentiation of microbial function through sediment-hosted aquifers and enrichment of novel symbionts in the deep terrestrial subsurface.</title>
        <authorList>
            <person name="Probst A.J."/>
            <person name="Ladd B."/>
            <person name="Jarett J.K."/>
            <person name="Geller-Mcgrath D.E."/>
            <person name="Sieber C.M.K."/>
            <person name="Emerson J.B."/>
            <person name="Anantharaman K."/>
            <person name="Thomas B.C."/>
            <person name="Malmstrom R."/>
            <person name="Stieglmeier M."/>
            <person name="Klingl A."/>
            <person name="Woyke T."/>
            <person name="Ryan C.M."/>
            <person name="Banfield J.F."/>
        </authorList>
    </citation>
    <scope>NUCLEOTIDE SEQUENCE [LARGE SCALE GENOMIC DNA]</scope>
</reference>
<comment type="caution">
    <text evidence="14">The sequence shown here is derived from an EMBL/GenBank/DDBJ whole genome shotgun (WGS) entry which is preliminary data.</text>
</comment>
<evidence type="ECO:0000256" key="2">
    <source>
        <dbReference type="ARBA" id="ARBA00022741"/>
    </source>
</evidence>
<dbReference type="GO" id="GO:0005829">
    <property type="term" value="C:cytosol"/>
    <property type="evidence" value="ECO:0007669"/>
    <property type="project" value="TreeGrafter"/>
</dbReference>
<dbReference type="AlphaFoldDB" id="A0A2M7LI71"/>
<keyword evidence="8" id="KW-0346">Stress response</keyword>
<evidence type="ECO:0000256" key="6">
    <source>
        <dbReference type="ARBA" id="ARBA00022833"/>
    </source>
</evidence>
<evidence type="ECO:0000256" key="5">
    <source>
        <dbReference type="ARBA" id="ARBA00022801"/>
    </source>
</evidence>
<keyword evidence="1 12" id="KW-0479">Metal-binding</keyword>
<dbReference type="EMBL" id="PFJG01000073">
    <property type="protein sequence ID" value="PIX67757.1"/>
    <property type="molecule type" value="Genomic_DNA"/>
</dbReference>